<sequence length="475" mass="49555">MTTRPGAPALPSAPAAPGALPERPPLRRPPHGRMLAGVCRGVSVHLGIPVVPLRIATFVGVVVFGAGVVVYGFLWLTMPVGDQGVAEEDAALIDRRSLSTRWVVLGGVLLALAGISTLVIGSTINPSAVLPLLAIVAGLLLSWSLLDGRRRQHWLAGTDLARGESLLRVGLGAALVLGGIAVLISGGRGLGGLRDVLLATLVVLVGVTLLVAPFAIRLFEDFRREQTERIRVTEKADIAAHLHDSVLQTLALIQRRADDPAAVQRLARGQERELRQWLFADAAPAGATLATAVRSTTDEIEDQLGVPVDLVVTGDRPLDEHGAALVAAVREAVSNAVRHAAPPVSAYVEVGPGETEAFVRDHGAGFDPDAVPADRLGVRESIVGRMERHGGSAEVRRREDGTEVVLRLPHMSGEERAAQGGGEERAAGRSGVRPSATEGMSGEERAAQGGGEERVAQGGGEERAAAQGGGEEESG</sequence>
<dbReference type="PANTHER" id="PTHR24421">
    <property type="entry name" value="NITRATE/NITRITE SENSOR PROTEIN NARX-RELATED"/>
    <property type="match status" value="1"/>
</dbReference>
<evidence type="ECO:0000256" key="5">
    <source>
        <dbReference type="SAM" id="Phobius"/>
    </source>
</evidence>
<dbReference type="Pfam" id="PF04024">
    <property type="entry name" value="PspC"/>
    <property type="match status" value="1"/>
</dbReference>
<evidence type="ECO:0000259" key="6">
    <source>
        <dbReference type="Pfam" id="PF02518"/>
    </source>
</evidence>
<name>A0A542XE92_9MICO</name>
<keyword evidence="5" id="KW-0812">Transmembrane</keyword>
<dbReference type="Gene3D" id="3.30.565.10">
    <property type="entry name" value="Histidine kinase-like ATPase, C-terminal domain"/>
    <property type="match status" value="1"/>
</dbReference>
<dbReference type="AlphaFoldDB" id="A0A542XE92"/>
<dbReference type="OrthoDB" id="3534856at2"/>
<dbReference type="EMBL" id="VFOK01000001">
    <property type="protein sequence ID" value="TQL34143.1"/>
    <property type="molecule type" value="Genomic_DNA"/>
</dbReference>
<accession>A0A542XE92</accession>
<feature type="region of interest" description="Disordered" evidence="4">
    <location>
        <begin position="407"/>
        <end position="475"/>
    </location>
</feature>
<dbReference type="Pfam" id="PF02518">
    <property type="entry name" value="HATPase_c"/>
    <property type="match status" value="1"/>
</dbReference>
<feature type="region of interest" description="Disordered" evidence="4">
    <location>
        <begin position="1"/>
        <end position="27"/>
    </location>
</feature>
<feature type="compositionally biased region" description="Basic and acidic residues" evidence="4">
    <location>
        <begin position="442"/>
        <end position="464"/>
    </location>
</feature>
<feature type="domain" description="Histidine kinase/HSP90-like ATPase" evidence="6">
    <location>
        <begin position="324"/>
        <end position="410"/>
    </location>
</feature>
<keyword evidence="5" id="KW-1133">Transmembrane helix</keyword>
<organism evidence="8 9">
    <name type="scientific">Barrientosiimonas humi</name>
    <dbReference type="NCBI Taxonomy" id="999931"/>
    <lineage>
        <taxon>Bacteria</taxon>
        <taxon>Bacillati</taxon>
        <taxon>Actinomycetota</taxon>
        <taxon>Actinomycetes</taxon>
        <taxon>Micrococcales</taxon>
        <taxon>Dermacoccaceae</taxon>
        <taxon>Barrientosiimonas</taxon>
    </lineage>
</organism>
<dbReference type="InterPro" id="IPR003594">
    <property type="entry name" value="HATPase_dom"/>
</dbReference>
<dbReference type="GO" id="GO:0000160">
    <property type="term" value="P:phosphorelay signal transduction system"/>
    <property type="evidence" value="ECO:0007669"/>
    <property type="project" value="UniProtKB-KW"/>
</dbReference>
<feature type="transmembrane region" description="Helical" evidence="5">
    <location>
        <begin position="196"/>
        <end position="219"/>
    </location>
</feature>
<dbReference type="InterPro" id="IPR007168">
    <property type="entry name" value="Phageshock_PspC_N"/>
</dbReference>
<evidence type="ECO:0000256" key="3">
    <source>
        <dbReference type="ARBA" id="ARBA00023012"/>
    </source>
</evidence>
<evidence type="ECO:0000256" key="4">
    <source>
        <dbReference type="SAM" id="MobiDB-lite"/>
    </source>
</evidence>
<comment type="caution">
    <text evidence="8">The sequence shown here is derived from an EMBL/GenBank/DDBJ whole genome shotgun (WGS) entry which is preliminary data.</text>
</comment>
<evidence type="ECO:0000256" key="1">
    <source>
        <dbReference type="ARBA" id="ARBA00022679"/>
    </source>
</evidence>
<feature type="compositionally biased region" description="Basic and acidic residues" evidence="4">
    <location>
        <begin position="412"/>
        <end position="427"/>
    </location>
</feature>
<dbReference type="Proteomes" id="UP000318336">
    <property type="component" value="Unassembled WGS sequence"/>
</dbReference>
<keyword evidence="3" id="KW-0902">Two-component regulatory system</keyword>
<dbReference type="InterPro" id="IPR036890">
    <property type="entry name" value="HATPase_C_sf"/>
</dbReference>
<evidence type="ECO:0000259" key="7">
    <source>
        <dbReference type="Pfam" id="PF04024"/>
    </source>
</evidence>
<feature type="transmembrane region" description="Helical" evidence="5">
    <location>
        <begin position="128"/>
        <end position="146"/>
    </location>
</feature>
<evidence type="ECO:0000313" key="8">
    <source>
        <dbReference type="EMBL" id="TQL34143.1"/>
    </source>
</evidence>
<evidence type="ECO:0000256" key="2">
    <source>
        <dbReference type="ARBA" id="ARBA00022777"/>
    </source>
</evidence>
<gene>
    <name evidence="8" type="ORF">FB554_2303</name>
</gene>
<dbReference type="SUPFAM" id="SSF55874">
    <property type="entry name" value="ATPase domain of HSP90 chaperone/DNA topoisomerase II/histidine kinase"/>
    <property type="match status" value="1"/>
</dbReference>
<dbReference type="PANTHER" id="PTHR24421:SF61">
    <property type="entry name" value="OXYGEN SENSOR HISTIDINE KINASE NREB"/>
    <property type="match status" value="1"/>
</dbReference>
<keyword evidence="2" id="KW-0418">Kinase</keyword>
<keyword evidence="9" id="KW-1185">Reference proteome</keyword>
<dbReference type="GO" id="GO:0016301">
    <property type="term" value="F:kinase activity"/>
    <property type="evidence" value="ECO:0007669"/>
    <property type="project" value="UniProtKB-KW"/>
</dbReference>
<reference evidence="8 9" key="1">
    <citation type="submission" date="2019-06" db="EMBL/GenBank/DDBJ databases">
        <title>Sequencing the genomes of 1000 actinobacteria strains.</title>
        <authorList>
            <person name="Klenk H.-P."/>
        </authorList>
    </citation>
    <scope>NUCLEOTIDE SEQUENCE [LARGE SCALE GENOMIC DNA]</scope>
    <source>
        <strain evidence="8 9">DSM 24617</strain>
    </source>
</reference>
<feature type="transmembrane region" description="Helical" evidence="5">
    <location>
        <begin position="102"/>
        <end position="122"/>
    </location>
</feature>
<evidence type="ECO:0000313" key="9">
    <source>
        <dbReference type="Proteomes" id="UP000318336"/>
    </source>
</evidence>
<dbReference type="RefSeq" id="WP_142006196.1">
    <property type="nucleotide sequence ID" value="NZ_CAJTBP010000001.1"/>
</dbReference>
<feature type="compositionally biased region" description="Low complexity" evidence="4">
    <location>
        <begin position="1"/>
        <end position="21"/>
    </location>
</feature>
<protein>
    <submittedName>
        <fullName evidence="8">Phage shock protein C (PspC) family protein</fullName>
    </submittedName>
</protein>
<feature type="domain" description="Phage shock protein PspC N-terminal" evidence="7">
    <location>
        <begin position="25"/>
        <end position="80"/>
    </location>
</feature>
<feature type="transmembrane region" description="Helical" evidence="5">
    <location>
        <begin position="55"/>
        <end position="76"/>
    </location>
</feature>
<proteinExistence type="predicted"/>
<keyword evidence="5" id="KW-0472">Membrane</keyword>
<feature type="transmembrane region" description="Helical" evidence="5">
    <location>
        <begin position="166"/>
        <end position="184"/>
    </location>
</feature>
<dbReference type="InterPro" id="IPR050482">
    <property type="entry name" value="Sensor_HK_TwoCompSys"/>
</dbReference>
<keyword evidence="1" id="KW-0808">Transferase</keyword>